<evidence type="ECO:0000256" key="1">
    <source>
        <dbReference type="SAM" id="Phobius"/>
    </source>
</evidence>
<keyword evidence="1" id="KW-0812">Transmembrane</keyword>
<feature type="transmembrane region" description="Helical" evidence="1">
    <location>
        <begin position="59"/>
        <end position="78"/>
    </location>
</feature>
<dbReference type="AlphaFoldDB" id="Q09JM1"/>
<keyword evidence="1" id="KW-1133">Transmembrane helix</keyword>
<dbReference type="InterPro" id="IPR031973">
    <property type="entry name" value="Deltameth_res_prag01"/>
</dbReference>
<feature type="domain" description="Deltamethrin resistance protein prag01" evidence="2">
    <location>
        <begin position="37"/>
        <end position="88"/>
    </location>
</feature>
<evidence type="ECO:0000313" key="3">
    <source>
        <dbReference type="EMBL" id="ABI52742.1"/>
    </source>
</evidence>
<keyword evidence="1" id="KW-0472">Membrane</keyword>
<organism evidence="3">
    <name type="scientific">Argas monolakensis</name>
    <name type="common">Mono lake bird tick</name>
    <dbReference type="NCBI Taxonomy" id="34602"/>
    <lineage>
        <taxon>Eukaryota</taxon>
        <taxon>Metazoa</taxon>
        <taxon>Ecdysozoa</taxon>
        <taxon>Arthropoda</taxon>
        <taxon>Chelicerata</taxon>
        <taxon>Arachnida</taxon>
        <taxon>Acari</taxon>
        <taxon>Parasitiformes</taxon>
        <taxon>Ixodida</taxon>
        <taxon>Ixodoidea</taxon>
        <taxon>Argasidae</taxon>
        <taxon>Argasinae</taxon>
        <taxon>Argas</taxon>
    </lineage>
</organism>
<sequence length="91" mass="10074">MIARLATRRVLQAVLKRPNVRTTAHYEPADFKPVTLDDMPKFLGPWEDCHSKAQSRNNILLAAAAVFFVGSCVAMYGMDVIDLGNAPPMKN</sequence>
<accession>Q09JM1</accession>
<dbReference type="EMBL" id="DQ886825">
    <property type="protein sequence ID" value="ABI52742.1"/>
    <property type="molecule type" value="mRNA"/>
</dbReference>
<evidence type="ECO:0000259" key="2">
    <source>
        <dbReference type="Pfam" id="PF16020"/>
    </source>
</evidence>
<dbReference type="Pfam" id="PF16020">
    <property type="entry name" value="Deltameth_res"/>
    <property type="match status" value="1"/>
</dbReference>
<proteinExistence type="evidence at transcript level"/>
<name>Q09JM1_ARGMO</name>
<reference evidence="3" key="1">
    <citation type="journal article" date="2008" name="Insect Biochem. Mol. Biol.">
        <title>Comparative sialomics between hard and soft ticks: implications for the evolution of blood-feeding behavior.</title>
        <authorList>
            <person name="Mans B.J."/>
            <person name="Andersen J.F."/>
            <person name="Francischetti I.M."/>
            <person name="Valenzuela J.G."/>
            <person name="Schwan T.G."/>
            <person name="Pham V.M."/>
            <person name="Garfield M.K."/>
            <person name="Hammer C.H."/>
            <person name="Ribeiro J.M."/>
        </authorList>
    </citation>
    <scope>NUCLEOTIDE SEQUENCE</scope>
    <source>
        <strain evidence="3">AM-280</strain>
        <tissue evidence="3">Adult salivary gland</tissue>
    </source>
</reference>
<protein>
    <recommendedName>
        <fullName evidence="2">Deltamethrin resistance protein prag01 domain-containing protein</fullName>
    </recommendedName>
</protein>